<organism evidence="1 2">
    <name type="scientific">Cohaesibacter marisflavi</name>
    <dbReference type="NCBI Taxonomy" id="655353"/>
    <lineage>
        <taxon>Bacteria</taxon>
        <taxon>Pseudomonadati</taxon>
        <taxon>Pseudomonadota</taxon>
        <taxon>Alphaproteobacteria</taxon>
        <taxon>Hyphomicrobiales</taxon>
        <taxon>Cohaesibacteraceae</taxon>
    </lineage>
</organism>
<evidence type="ECO:0000313" key="2">
    <source>
        <dbReference type="Proteomes" id="UP000199236"/>
    </source>
</evidence>
<dbReference type="STRING" id="655353.SAMN04488056_11489"/>
<dbReference type="OrthoDB" id="8476937at2"/>
<dbReference type="RefSeq" id="WP_090075081.1">
    <property type="nucleotide sequence ID" value="NZ_FOVR01000014.1"/>
</dbReference>
<dbReference type="AlphaFoldDB" id="A0A1I5KMV8"/>
<reference evidence="1 2" key="1">
    <citation type="submission" date="2016-10" db="EMBL/GenBank/DDBJ databases">
        <authorList>
            <person name="de Groot N.N."/>
        </authorList>
    </citation>
    <scope>NUCLEOTIDE SEQUENCE [LARGE SCALE GENOMIC DNA]</scope>
    <source>
        <strain evidence="1 2">CGMCC 1.9157</strain>
    </source>
</reference>
<dbReference type="Proteomes" id="UP000199236">
    <property type="component" value="Unassembled WGS sequence"/>
</dbReference>
<evidence type="ECO:0000313" key="1">
    <source>
        <dbReference type="EMBL" id="SFO86410.1"/>
    </source>
</evidence>
<dbReference type="EMBL" id="FOVR01000014">
    <property type="protein sequence ID" value="SFO86410.1"/>
    <property type="molecule type" value="Genomic_DNA"/>
</dbReference>
<name>A0A1I5KMV8_9HYPH</name>
<gene>
    <name evidence="1" type="ORF">SAMN04488056_11489</name>
</gene>
<proteinExistence type="predicted"/>
<keyword evidence="2" id="KW-1185">Reference proteome</keyword>
<sequence>MAETAIYTLPRLPAPVALDILAHLFGKTGTAMVDRFDISAERDGSITLAFRSDHRSVGAEEDPRWEGMLYQSYNRHPYIAQRGGRLPDDLSNVALEERSTGDIAQHYAGLIGMAIAASQSSFLIQTDASTTELAAPEEETAYVLGVVGEFTSVAKAFARIEWRANGMTLSCLGVERAVPESAGEIDGHLAIAKIGISPDWGGAQDIVARHQELFESNVDVRLAYTLAEGNLLLLKPTVLLEERLRKAASMIVASVARYLQSQTPVGLALDWMRDDSGFASLDALEVGLPKLDILSSAQATMSDPLAVVQERDGVARGPVRIEFVKLTHLDDATAHLRSLLEEHASTLGHRLSLQRLPNYQDSSDLLLEIDQQIDELSIRRDLILGEGAGDWRLLRFPADGLSAFIDYLRRFSLEIIDSGHLRYAFRGSQNDVRGVHFLLYRLRDVGVEPAYPVALWESRLKSGTISHRVDPMFAQFAVSQKARSLVFTPPAHVVVPNFRATQSDIDAYLKQGFGGLFDQQTLEETKAFESPIYCFGETEHGAMRIEILDGGAFQPIRRVIPFLNDALQIGHYVDAESFASEVTEQSWRQERLHRLEAANADLSARLDADIATVDRQLAAQSEQLLGAMAEEVNALRAYLSKITGLMEDLSDRSVALETLVGESIRNAASYEDMVKKVPEKFSELEQARRSIQDAIWTEHQNSDAFMQTAKRNIAAIHDMIDDLRQELEPDD</sequence>
<accession>A0A1I5KMV8</accession>
<protein>
    <submittedName>
        <fullName evidence="1">Uncharacterized protein</fullName>
    </submittedName>
</protein>